<protein>
    <submittedName>
        <fullName evidence="1">Uncharacterized protein</fullName>
    </submittedName>
</protein>
<dbReference type="Proteomes" id="UP000008311">
    <property type="component" value="Unassembled WGS sequence"/>
</dbReference>
<dbReference type="EMBL" id="EQ974122">
    <property type="protein sequence ID" value="EEF33210.1"/>
    <property type="molecule type" value="Genomic_DNA"/>
</dbReference>
<proteinExistence type="predicted"/>
<reference evidence="2" key="1">
    <citation type="journal article" date="2010" name="Nat. Biotechnol.">
        <title>Draft genome sequence of the oilseed species Ricinus communis.</title>
        <authorList>
            <person name="Chan A.P."/>
            <person name="Crabtree J."/>
            <person name="Zhao Q."/>
            <person name="Lorenzi H."/>
            <person name="Orvis J."/>
            <person name="Puiu D."/>
            <person name="Melake-Berhan A."/>
            <person name="Jones K.M."/>
            <person name="Redman J."/>
            <person name="Chen G."/>
            <person name="Cahoon E.B."/>
            <person name="Gedil M."/>
            <person name="Stanke M."/>
            <person name="Haas B.J."/>
            <person name="Wortman J.R."/>
            <person name="Fraser-Liggett C.M."/>
            <person name="Ravel J."/>
            <person name="Rabinowicz P.D."/>
        </authorList>
    </citation>
    <scope>NUCLEOTIDE SEQUENCE [LARGE SCALE GENOMIC DNA]</scope>
    <source>
        <strain evidence="2">cv. Hale</strain>
    </source>
</reference>
<evidence type="ECO:0000313" key="2">
    <source>
        <dbReference type="Proteomes" id="UP000008311"/>
    </source>
</evidence>
<evidence type="ECO:0000313" key="1">
    <source>
        <dbReference type="EMBL" id="EEF33210.1"/>
    </source>
</evidence>
<organism evidence="1 2">
    <name type="scientific">Ricinus communis</name>
    <name type="common">Castor bean</name>
    <dbReference type="NCBI Taxonomy" id="3988"/>
    <lineage>
        <taxon>Eukaryota</taxon>
        <taxon>Viridiplantae</taxon>
        <taxon>Streptophyta</taxon>
        <taxon>Embryophyta</taxon>
        <taxon>Tracheophyta</taxon>
        <taxon>Spermatophyta</taxon>
        <taxon>Magnoliopsida</taxon>
        <taxon>eudicotyledons</taxon>
        <taxon>Gunneridae</taxon>
        <taxon>Pentapetalae</taxon>
        <taxon>rosids</taxon>
        <taxon>fabids</taxon>
        <taxon>Malpighiales</taxon>
        <taxon>Euphorbiaceae</taxon>
        <taxon>Acalyphoideae</taxon>
        <taxon>Acalypheae</taxon>
        <taxon>Ricinus</taxon>
    </lineage>
</organism>
<name>B9ST77_RICCO</name>
<keyword evidence="2" id="KW-1185">Reference proteome</keyword>
<gene>
    <name evidence="1" type="ORF">RCOM_0684830</name>
</gene>
<dbReference type="InParanoid" id="B9ST77"/>
<sequence>MASNQFLKSSCRPNAKQSFTQLQVAPAAHFLGAGWQMNRRYMVVLYMFSCHDDA</sequence>
<accession>B9ST77</accession>
<dbReference type="AlphaFoldDB" id="B9ST77"/>